<comment type="caution">
    <text evidence="2">The sequence shown here is derived from an EMBL/GenBank/DDBJ whole genome shotgun (WGS) entry which is preliminary data.</text>
</comment>
<proteinExistence type="predicted"/>
<keyword evidence="1" id="KW-0732">Signal</keyword>
<keyword evidence="3" id="KW-1185">Reference proteome</keyword>
<evidence type="ECO:0000256" key="1">
    <source>
        <dbReference type="SAM" id="SignalP"/>
    </source>
</evidence>
<sequence>MRRTPRALAATALAVGAITVASGALIPASAQAGDCEYAIGQNSFSARCATSGPAYQYRAYVQCVNGRRDGGWTTTNSGQWSAASCGPWWIDRLSYGLDVRPVP</sequence>
<dbReference type="EMBL" id="JACHIN010000011">
    <property type="protein sequence ID" value="MBB5081877.1"/>
    <property type="molecule type" value="Genomic_DNA"/>
</dbReference>
<dbReference type="RefSeq" id="WP_184969564.1">
    <property type="nucleotide sequence ID" value="NZ_JACHIN010000011.1"/>
</dbReference>
<organism evidence="2 3">
    <name type="scientific">Nonomuraea endophytica</name>
    <dbReference type="NCBI Taxonomy" id="714136"/>
    <lineage>
        <taxon>Bacteria</taxon>
        <taxon>Bacillati</taxon>
        <taxon>Actinomycetota</taxon>
        <taxon>Actinomycetes</taxon>
        <taxon>Streptosporangiales</taxon>
        <taxon>Streptosporangiaceae</taxon>
        <taxon>Nonomuraea</taxon>
    </lineage>
</organism>
<reference evidence="2 3" key="1">
    <citation type="submission" date="2020-08" db="EMBL/GenBank/DDBJ databases">
        <title>Genomic Encyclopedia of Type Strains, Phase IV (KMG-IV): sequencing the most valuable type-strain genomes for metagenomic binning, comparative biology and taxonomic classification.</title>
        <authorList>
            <person name="Goeker M."/>
        </authorList>
    </citation>
    <scope>NUCLEOTIDE SEQUENCE [LARGE SCALE GENOMIC DNA]</scope>
    <source>
        <strain evidence="2 3">DSM 45385</strain>
    </source>
</reference>
<name>A0A7W8A941_9ACTN</name>
<accession>A0A7W8A941</accession>
<feature type="chain" id="PRO_5030842069" evidence="1">
    <location>
        <begin position="33"/>
        <end position="103"/>
    </location>
</feature>
<gene>
    <name evidence="2" type="ORF">HNR40_007372</name>
</gene>
<evidence type="ECO:0000313" key="2">
    <source>
        <dbReference type="EMBL" id="MBB5081877.1"/>
    </source>
</evidence>
<feature type="signal peptide" evidence="1">
    <location>
        <begin position="1"/>
        <end position="32"/>
    </location>
</feature>
<dbReference type="Proteomes" id="UP000568380">
    <property type="component" value="Unassembled WGS sequence"/>
</dbReference>
<protein>
    <submittedName>
        <fullName evidence="2">Uncharacterized protein</fullName>
    </submittedName>
</protein>
<evidence type="ECO:0000313" key="3">
    <source>
        <dbReference type="Proteomes" id="UP000568380"/>
    </source>
</evidence>
<dbReference type="AlphaFoldDB" id="A0A7W8A941"/>